<protein>
    <submittedName>
        <fullName evidence="2">2,3-epoxybenzoyl-CoA dihydrolase</fullName>
        <ecNumber evidence="2">4.1.2.44</ecNumber>
    </submittedName>
</protein>
<dbReference type="EMBL" id="JBHSIM010000040">
    <property type="protein sequence ID" value="MFC4834625.1"/>
    <property type="molecule type" value="Genomic_DNA"/>
</dbReference>
<organism evidence="2 3">
    <name type="scientific">Actinomycetospora chibensis</name>
    <dbReference type="NCBI Taxonomy" id="663606"/>
    <lineage>
        <taxon>Bacteria</taxon>
        <taxon>Bacillati</taxon>
        <taxon>Actinomycetota</taxon>
        <taxon>Actinomycetes</taxon>
        <taxon>Pseudonocardiales</taxon>
        <taxon>Pseudonocardiaceae</taxon>
        <taxon>Actinomycetospora</taxon>
    </lineage>
</organism>
<feature type="region of interest" description="Disordered" evidence="1">
    <location>
        <begin position="1"/>
        <end position="26"/>
    </location>
</feature>
<keyword evidence="2" id="KW-0456">Lyase</keyword>
<dbReference type="SUPFAM" id="SSF52096">
    <property type="entry name" value="ClpP/crotonase"/>
    <property type="match status" value="2"/>
</dbReference>
<dbReference type="PANTHER" id="PTHR11941:SF54">
    <property type="entry name" value="ENOYL-COA HYDRATASE, MITOCHONDRIAL"/>
    <property type="match status" value="1"/>
</dbReference>
<reference evidence="3" key="1">
    <citation type="journal article" date="2019" name="Int. J. Syst. Evol. Microbiol.">
        <title>The Global Catalogue of Microorganisms (GCM) 10K type strain sequencing project: providing services to taxonomists for standard genome sequencing and annotation.</title>
        <authorList>
            <consortium name="The Broad Institute Genomics Platform"/>
            <consortium name="The Broad Institute Genome Sequencing Center for Infectious Disease"/>
            <person name="Wu L."/>
            <person name="Ma J."/>
        </authorList>
    </citation>
    <scope>NUCLEOTIDE SEQUENCE [LARGE SCALE GENOMIC DNA]</scope>
    <source>
        <strain evidence="3">CCUG 50347</strain>
    </source>
</reference>
<dbReference type="GO" id="GO:0016829">
    <property type="term" value="F:lyase activity"/>
    <property type="evidence" value="ECO:0007669"/>
    <property type="project" value="UniProtKB-KW"/>
</dbReference>
<dbReference type="EC" id="4.1.2.44" evidence="2"/>
<dbReference type="Proteomes" id="UP001595909">
    <property type="component" value="Unassembled WGS sequence"/>
</dbReference>
<evidence type="ECO:0000256" key="1">
    <source>
        <dbReference type="SAM" id="MobiDB-lite"/>
    </source>
</evidence>
<dbReference type="Gene3D" id="3.90.226.10">
    <property type="entry name" value="2-enoyl-CoA Hydratase, Chain A, domain 1"/>
    <property type="match status" value="2"/>
</dbReference>
<dbReference type="CDD" id="cd06558">
    <property type="entry name" value="crotonase-like"/>
    <property type="match status" value="1"/>
</dbReference>
<gene>
    <name evidence="2" type="primary">boxC</name>
    <name evidence="2" type="ORF">ACFPEL_19590</name>
</gene>
<dbReference type="PANTHER" id="PTHR11941">
    <property type="entry name" value="ENOYL-COA HYDRATASE-RELATED"/>
    <property type="match status" value="1"/>
</dbReference>
<dbReference type="InterPro" id="IPR017633">
    <property type="entry name" value="Benz-CoA_dihydrodiol_lyase"/>
</dbReference>
<name>A0ABV9RLD7_9PSEU</name>
<dbReference type="InterPro" id="IPR001753">
    <property type="entry name" value="Enoyl-CoA_hydra/iso"/>
</dbReference>
<sequence length="576" mass="63538">MTVLEDAPAAPQAAGADAPPQVDFDTDPTRYRHWRYEVEGETAWVYLDVAEDGGLVPGYELKLNSYDLGVDIELYDLTQRLRFSHPEVRSVVLTSGKESNFCAGANIRMLAQSSHSWKVNFCKFTNETRNGIEDMTANSGQTWLAALNGTAAGGGYEMALACETILLVNDRSSAVALPEVPLLGVLPGTGGLTRVTDKRHVRKDRADIFATKSEGFQGPKAVDWKLVDETVSRKQWDATVRERAAEAAAGSHRPVDGHGISLPPLAREVTAESDSLASIRYPNVRCDIDRGARTATITVLGPEPHAVPESLERIHALGADFWPLAMTRELDDLILRLRTNELEIGTWLIKTQGSIEGALAFERVIAEHSSSDWLVNEIRHYFKRTLKRLDVTSRTLIALIEPGSCFAGALLELALACDRQYMLEGTFEDHDEEQDPAQIVLTASNFGTFPMGNGLTRLQSRFYGDDETLAALEAGSRFTGAQAEEAGLVTDAPDDIDYEDEIRILLEERASLSPDALTGMEANHRFVGPETMETRIFGRLTAWQNWIFIRPNASGPEGALRRYGTGRKADFDQKRV</sequence>
<dbReference type="Pfam" id="PF00378">
    <property type="entry name" value="ECH_1"/>
    <property type="match status" value="1"/>
</dbReference>
<dbReference type="InterPro" id="IPR029045">
    <property type="entry name" value="ClpP/crotonase-like_dom_sf"/>
</dbReference>
<keyword evidence="3" id="KW-1185">Reference proteome</keyword>
<proteinExistence type="predicted"/>
<comment type="caution">
    <text evidence="2">The sequence shown here is derived from an EMBL/GenBank/DDBJ whole genome shotgun (WGS) entry which is preliminary data.</text>
</comment>
<dbReference type="RefSeq" id="WP_274187816.1">
    <property type="nucleotide sequence ID" value="NZ_BAABHN010000040.1"/>
</dbReference>
<evidence type="ECO:0000313" key="2">
    <source>
        <dbReference type="EMBL" id="MFC4834625.1"/>
    </source>
</evidence>
<accession>A0ABV9RLD7</accession>
<feature type="compositionally biased region" description="Low complexity" evidence="1">
    <location>
        <begin position="1"/>
        <end position="21"/>
    </location>
</feature>
<dbReference type="NCBIfam" id="TIGR03222">
    <property type="entry name" value="benzo_boxC"/>
    <property type="match status" value="1"/>
</dbReference>
<evidence type="ECO:0000313" key="3">
    <source>
        <dbReference type="Proteomes" id="UP001595909"/>
    </source>
</evidence>